<gene>
    <name evidence="2" type="ORF">DBZ45_13215</name>
</gene>
<evidence type="ECO:0000256" key="1">
    <source>
        <dbReference type="SAM" id="MobiDB-lite"/>
    </source>
</evidence>
<dbReference type="EMBL" id="QLNP01000084">
    <property type="protein sequence ID" value="RAM36789.1"/>
    <property type="molecule type" value="Genomic_DNA"/>
</dbReference>
<accession>A0A328HDY8</accession>
<comment type="caution">
    <text evidence="2">The sequence shown here is derived from an EMBL/GenBank/DDBJ whole genome shotgun (WGS) entry which is preliminary data.</text>
</comment>
<organism evidence="2 3">
    <name type="scientific">Arthrobacter globiformis</name>
    <dbReference type="NCBI Taxonomy" id="1665"/>
    <lineage>
        <taxon>Bacteria</taxon>
        <taxon>Bacillati</taxon>
        <taxon>Actinomycetota</taxon>
        <taxon>Actinomycetes</taxon>
        <taxon>Micrococcales</taxon>
        <taxon>Micrococcaceae</taxon>
        <taxon>Arthrobacter</taxon>
    </lineage>
</organism>
<evidence type="ECO:0000313" key="3">
    <source>
        <dbReference type="Proteomes" id="UP000249166"/>
    </source>
</evidence>
<proteinExistence type="predicted"/>
<sequence>MPPTTPSGSRYPAEDHPPCGQRPWCITCGTDQHLLAESITVLDTSSGSIAVAFSCSSCRGSSALATNAESLAPVLARYLGPDEDVVHLGAMYVHCGEPMTPSDPARRMLERPVYTEPSPTDILGAYLQTRVLHCRCGFQLEPPPGEATESPIRRNHAHRRLASAHR</sequence>
<dbReference type="RefSeq" id="WP_111904355.1">
    <property type="nucleotide sequence ID" value="NZ_QLNP01000084.1"/>
</dbReference>
<reference evidence="2 3" key="1">
    <citation type="submission" date="2018-04" db="EMBL/GenBank/DDBJ databases">
        <title>Bacteria isolated from cave deposits of Manipur.</title>
        <authorList>
            <person name="Sahoo D."/>
            <person name="Sarangthem I."/>
            <person name="Nandeibam J."/>
        </authorList>
    </citation>
    <scope>NUCLEOTIDE SEQUENCE [LARGE SCALE GENOMIC DNA]</scope>
    <source>
        <strain evidence="3">mrc11</strain>
    </source>
</reference>
<feature type="compositionally biased region" description="Basic residues" evidence="1">
    <location>
        <begin position="153"/>
        <end position="166"/>
    </location>
</feature>
<feature type="region of interest" description="Disordered" evidence="1">
    <location>
        <begin position="144"/>
        <end position="166"/>
    </location>
</feature>
<dbReference type="OrthoDB" id="4943080at2"/>
<protein>
    <submittedName>
        <fullName evidence="2">Uncharacterized protein</fullName>
    </submittedName>
</protein>
<dbReference type="AlphaFoldDB" id="A0A328HDY8"/>
<evidence type="ECO:0000313" key="2">
    <source>
        <dbReference type="EMBL" id="RAM36789.1"/>
    </source>
</evidence>
<name>A0A328HDY8_ARTGO</name>
<dbReference type="Proteomes" id="UP000249166">
    <property type="component" value="Unassembled WGS sequence"/>
</dbReference>